<dbReference type="AlphaFoldDB" id="A0A3P3T9I3"/>
<evidence type="ECO:0000313" key="2">
    <source>
        <dbReference type="Proteomes" id="UP000267017"/>
    </source>
</evidence>
<proteinExistence type="predicted"/>
<dbReference type="Proteomes" id="UP000267017">
    <property type="component" value="Unassembled WGS sequence"/>
</dbReference>
<organism evidence="1 2">
    <name type="scientific">Paenibacillus oralis</name>
    <dbReference type="NCBI Taxonomy" id="2490856"/>
    <lineage>
        <taxon>Bacteria</taxon>
        <taxon>Bacillati</taxon>
        <taxon>Bacillota</taxon>
        <taxon>Bacilli</taxon>
        <taxon>Bacillales</taxon>
        <taxon>Paenibacillaceae</taxon>
        <taxon>Paenibacillus</taxon>
    </lineage>
</organism>
<dbReference type="RefSeq" id="WP_128635801.1">
    <property type="nucleotide sequence ID" value="NZ_RRCN01000002.1"/>
</dbReference>
<keyword evidence="2" id="KW-1185">Reference proteome</keyword>
<dbReference type="EMBL" id="RRCN01000002">
    <property type="protein sequence ID" value="RRJ54715.1"/>
    <property type="molecule type" value="Genomic_DNA"/>
</dbReference>
<gene>
    <name evidence="1" type="ORF">EHV15_34525</name>
</gene>
<sequence length="236" mass="27837">MDEKAFLIDIYNRFPKYSSNRSFLERMMLDARSEPGILLNCAVKFGLSFSDMSSILDEEGVFTEDGNLNETRLIELAASFSKWRRKREEFAKRHYHQAMNRGDSTERRRSIIKISEVPKILVGKMDVNSYIELLGKPYEQILEVLVPEQSMVSGYTKLFDKFTINYRVPDDVITAMIHFMLSEQRRWSYAYFEALATDLLLHRIEKFEAALQHFHTRVNRYTDQIHVNGNNKRYPK</sequence>
<dbReference type="OrthoDB" id="2082007at2"/>
<accession>A0A3P3T9I3</accession>
<name>A0A3P3T9I3_9BACL</name>
<comment type="caution">
    <text evidence="1">The sequence shown here is derived from an EMBL/GenBank/DDBJ whole genome shotgun (WGS) entry which is preliminary data.</text>
</comment>
<reference evidence="1 2" key="1">
    <citation type="submission" date="2018-11" db="EMBL/GenBank/DDBJ databases">
        <title>Genome sequencing of Paenibacillus sp. KCOM 3021 (= ChDC PVNT-B20).</title>
        <authorList>
            <person name="Kook J.-K."/>
            <person name="Park S.-N."/>
            <person name="Lim Y.K."/>
        </authorList>
    </citation>
    <scope>NUCLEOTIDE SEQUENCE [LARGE SCALE GENOMIC DNA]</scope>
    <source>
        <strain evidence="1 2">KCOM 3021</strain>
    </source>
</reference>
<evidence type="ECO:0000313" key="1">
    <source>
        <dbReference type="EMBL" id="RRJ54715.1"/>
    </source>
</evidence>
<protein>
    <submittedName>
        <fullName evidence="1">Uncharacterized protein</fullName>
    </submittedName>
</protein>